<evidence type="ECO:0000256" key="2">
    <source>
        <dbReference type="ARBA" id="ARBA00022670"/>
    </source>
</evidence>
<dbReference type="GO" id="GO:0007165">
    <property type="term" value="P:signal transduction"/>
    <property type="evidence" value="ECO:0007669"/>
    <property type="project" value="TreeGrafter"/>
</dbReference>
<sequence length="546" mass="60315">MYRNSKQTILFPLLLAAGVVAGLLLGQYLGRNTTASQLKGVLDRMTLPTNKLTYTLSLIENEYVDSVSMDSLSEHVIPLLVRELDPHSVYIPASEMAELNEPLEGEFDGIGVVFNMATDTVIVLNVIPQGPSDKAGVKAGDRIIEIDDSLVAGRKIPQNQIVKRLRGPRGSKVHLGLERQGISDLVRVEVERGVIPIKSVESAFRIADSIGYIKLGQFARTTHEEIRQSLAKLRGEGVTKLIFDLRGNSGGFLDQAIGVANEFLHEGQLIVYTEDRHHRQLREYADGTGTAQEMEVAVLIDEGSASSSEILAGALQDNDRGTIVGRRSFGKGLVQRQIPYSDGSALRLTTARYYTPTGRSIQKPYTIGDDASYEEDLVNRYRNNEFFSADSIHFADSLKRVTPGGKVVYGGGGIMPDVFVPADTTDVTKYFIEVVGRNILYRYTIEYADRHREALNAVQTLDQLEALLDSDRTLMDDFISYAARKGVAPRYGDIARSRKLIEAQLRAYIGRNTALEDNGFYANIYPVDNVIVRAIGILKGEEANHD</sequence>
<dbReference type="AlphaFoldDB" id="A0A9D1Z417"/>
<organism evidence="7 8">
    <name type="scientific">Candidatus Alistipes intestinigallinarum</name>
    <dbReference type="NCBI Taxonomy" id="2838440"/>
    <lineage>
        <taxon>Bacteria</taxon>
        <taxon>Pseudomonadati</taxon>
        <taxon>Bacteroidota</taxon>
        <taxon>Bacteroidia</taxon>
        <taxon>Bacteroidales</taxon>
        <taxon>Rikenellaceae</taxon>
        <taxon>Alistipes</taxon>
    </lineage>
</organism>
<dbReference type="SUPFAM" id="SSF50156">
    <property type="entry name" value="PDZ domain-like"/>
    <property type="match status" value="1"/>
</dbReference>
<evidence type="ECO:0000256" key="4">
    <source>
        <dbReference type="ARBA" id="ARBA00022825"/>
    </source>
</evidence>
<dbReference type="CDD" id="cd06782">
    <property type="entry name" value="cpPDZ_CPP-like"/>
    <property type="match status" value="1"/>
</dbReference>
<dbReference type="GO" id="GO:0006508">
    <property type="term" value="P:proteolysis"/>
    <property type="evidence" value="ECO:0007669"/>
    <property type="project" value="UniProtKB-KW"/>
</dbReference>
<dbReference type="GO" id="GO:0004175">
    <property type="term" value="F:endopeptidase activity"/>
    <property type="evidence" value="ECO:0007669"/>
    <property type="project" value="TreeGrafter"/>
</dbReference>
<dbReference type="PANTHER" id="PTHR32060:SF30">
    <property type="entry name" value="CARBOXY-TERMINAL PROCESSING PROTEASE CTPA"/>
    <property type="match status" value="1"/>
</dbReference>
<dbReference type="InterPro" id="IPR029045">
    <property type="entry name" value="ClpP/crotonase-like_dom_sf"/>
</dbReference>
<dbReference type="GO" id="GO:0030288">
    <property type="term" value="C:outer membrane-bounded periplasmic space"/>
    <property type="evidence" value="ECO:0007669"/>
    <property type="project" value="TreeGrafter"/>
</dbReference>
<dbReference type="Proteomes" id="UP000886844">
    <property type="component" value="Unassembled WGS sequence"/>
</dbReference>
<keyword evidence="3 5" id="KW-0378">Hydrolase</keyword>
<dbReference type="NCBIfam" id="TIGR00225">
    <property type="entry name" value="prc"/>
    <property type="match status" value="1"/>
</dbReference>
<dbReference type="GO" id="GO:0008236">
    <property type="term" value="F:serine-type peptidase activity"/>
    <property type="evidence" value="ECO:0007669"/>
    <property type="project" value="UniProtKB-KW"/>
</dbReference>
<dbReference type="CDD" id="cd07560">
    <property type="entry name" value="Peptidase_S41_CPP"/>
    <property type="match status" value="1"/>
</dbReference>
<dbReference type="Gene3D" id="2.30.42.10">
    <property type="match status" value="1"/>
</dbReference>
<gene>
    <name evidence="7" type="ORF">H9828_06995</name>
</gene>
<reference evidence="7" key="2">
    <citation type="submission" date="2021-04" db="EMBL/GenBank/DDBJ databases">
        <authorList>
            <person name="Gilroy R."/>
        </authorList>
    </citation>
    <scope>NUCLEOTIDE SEQUENCE</scope>
    <source>
        <strain evidence="7">5134</strain>
    </source>
</reference>
<name>A0A9D1Z417_9BACT</name>
<reference evidence="7" key="1">
    <citation type="journal article" date="2021" name="PeerJ">
        <title>Extensive microbial diversity within the chicken gut microbiome revealed by metagenomics and culture.</title>
        <authorList>
            <person name="Gilroy R."/>
            <person name="Ravi A."/>
            <person name="Getino M."/>
            <person name="Pursley I."/>
            <person name="Horton D.L."/>
            <person name="Alikhan N.F."/>
            <person name="Baker D."/>
            <person name="Gharbi K."/>
            <person name="Hall N."/>
            <person name="Watson M."/>
            <person name="Adriaenssens E.M."/>
            <person name="Foster-Nyarko E."/>
            <person name="Jarju S."/>
            <person name="Secka A."/>
            <person name="Antonio M."/>
            <person name="Oren A."/>
            <person name="Chaudhuri R.R."/>
            <person name="La Ragione R."/>
            <person name="Hildebrand F."/>
            <person name="Pallen M.J."/>
        </authorList>
    </citation>
    <scope>NUCLEOTIDE SEQUENCE</scope>
    <source>
        <strain evidence="7">5134</strain>
    </source>
</reference>
<dbReference type="InterPro" id="IPR036034">
    <property type="entry name" value="PDZ_sf"/>
</dbReference>
<dbReference type="Gene3D" id="3.30.750.44">
    <property type="match status" value="1"/>
</dbReference>
<dbReference type="Pfam" id="PF13180">
    <property type="entry name" value="PDZ_2"/>
    <property type="match status" value="1"/>
</dbReference>
<dbReference type="SUPFAM" id="SSF52096">
    <property type="entry name" value="ClpP/crotonase"/>
    <property type="match status" value="1"/>
</dbReference>
<dbReference type="PANTHER" id="PTHR32060">
    <property type="entry name" value="TAIL-SPECIFIC PROTEASE"/>
    <property type="match status" value="1"/>
</dbReference>
<feature type="domain" description="PDZ" evidence="6">
    <location>
        <begin position="96"/>
        <end position="166"/>
    </location>
</feature>
<dbReference type="InterPro" id="IPR001478">
    <property type="entry name" value="PDZ"/>
</dbReference>
<evidence type="ECO:0000259" key="6">
    <source>
        <dbReference type="PROSITE" id="PS50106"/>
    </source>
</evidence>
<evidence type="ECO:0000256" key="1">
    <source>
        <dbReference type="ARBA" id="ARBA00009179"/>
    </source>
</evidence>
<comment type="caution">
    <text evidence="7">The sequence shown here is derived from an EMBL/GenBank/DDBJ whole genome shotgun (WGS) entry which is preliminary data.</text>
</comment>
<proteinExistence type="inferred from homology"/>
<keyword evidence="4 5" id="KW-0720">Serine protease</keyword>
<dbReference type="SMART" id="SM00245">
    <property type="entry name" value="TSPc"/>
    <property type="match status" value="1"/>
</dbReference>
<dbReference type="PROSITE" id="PS50106">
    <property type="entry name" value="PDZ"/>
    <property type="match status" value="1"/>
</dbReference>
<evidence type="ECO:0000256" key="5">
    <source>
        <dbReference type="RuleBase" id="RU004404"/>
    </source>
</evidence>
<evidence type="ECO:0000313" key="8">
    <source>
        <dbReference type="Proteomes" id="UP000886844"/>
    </source>
</evidence>
<comment type="similarity">
    <text evidence="1 5">Belongs to the peptidase S41A family.</text>
</comment>
<evidence type="ECO:0000313" key="7">
    <source>
        <dbReference type="EMBL" id="HIY69146.1"/>
    </source>
</evidence>
<protein>
    <submittedName>
        <fullName evidence="7">S41 family peptidase</fullName>
    </submittedName>
</protein>
<keyword evidence="2 5" id="KW-0645">Protease</keyword>
<evidence type="ECO:0000256" key="3">
    <source>
        <dbReference type="ARBA" id="ARBA00022801"/>
    </source>
</evidence>
<dbReference type="Pfam" id="PF03572">
    <property type="entry name" value="Peptidase_S41"/>
    <property type="match status" value="1"/>
</dbReference>
<dbReference type="Gene3D" id="3.90.226.10">
    <property type="entry name" value="2-enoyl-CoA Hydratase, Chain A, domain 1"/>
    <property type="match status" value="1"/>
</dbReference>
<dbReference type="SMART" id="SM00228">
    <property type="entry name" value="PDZ"/>
    <property type="match status" value="1"/>
</dbReference>
<dbReference type="EMBL" id="DXDA01000056">
    <property type="protein sequence ID" value="HIY69146.1"/>
    <property type="molecule type" value="Genomic_DNA"/>
</dbReference>
<dbReference type="InterPro" id="IPR005151">
    <property type="entry name" value="Tail-specific_protease"/>
</dbReference>
<accession>A0A9D1Z417</accession>
<dbReference type="InterPro" id="IPR004447">
    <property type="entry name" value="Peptidase_S41A"/>
</dbReference>